<proteinExistence type="predicted"/>
<protein>
    <submittedName>
        <fullName evidence="1">Uncharacterized protein</fullName>
    </submittedName>
</protein>
<dbReference type="EMBL" id="CM042021">
    <property type="protein sequence ID" value="KAI3820101.1"/>
    <property type="molecule type" value="Genomic_DNA"/>
</dbReference>
<sequence>MGKAFDWIFKSKCVVRGNGGATATYEDGSRHPCQNPKPQKKNLYAMQHHFILRYLRRPSRHDHHHFRRFHSSNDTASSINWVRDRALDHAVEKERDLKPMINVKNLINSEPSKSLPLSIISDKRSSLGIPTRPIDFIRKYPSVFHEFLPGGIGIHPHVKLTPEILTLDAEEQILFQSEIHKIDVANRLLKLLMLARINKIPLSVIDRLKWDLGLPNDYAHIIVPQFPDYFKITGDELELVCWSDELAVSIMQSNSMSSFPVQYSRGFEIDKKFKKWVDDWQKLPYVSPYENASNLLKGEESDKWIVGLLHEVLHLLVPKKTEKDNLLFLGEYLGVRSRFKKALLQHPGIFYVSSKLHTHTVVLREAYKRDLLVSKVRHPLMNLRSNYIHLMNMVKEKSKSKDAEDVGAKKQKASQDSDGEDDELSENQEDDSETEDVMDSDSDDDMERDNMVVVNAKTPIERKTFERQNLLVQRGRRRRSNQEDDSENEDVTDNDSNSDMERDNMVVNARTPTKRKTFERQNLSDQRGRRRRSNDNGESLNLENGNTKIRGRTSRTVKFNDSNRRNTPNSRVNDNDGRKRGRGENRKHAFDEKSDSRTNRMSDRRVRNETNPSRFLRTEAPGARVLHGRSSGRSNASRTREGRSSERLSASRTREGRSSERSSASRTREGRSSERLSASRTRDGRSSDRSSASRTREGRSSERSGASRTREGRSSERSGASRTREGRF</sequence>
<name>A0ACB9JIW7_9ASTR</name>
<organism evidence="1 2">
    <name type="scientific">Smallanthus sonchifolius</name>
    <dbReference type="NCBI Taxonomy" id="185202"/>
    <lineage>
        <taxon>Eukaryota</taxon>
        <taxon>Viridiplantae</taxon>
        <taxon>Streptophyta</taxon>
        <taxon>Embryophyta</taxon>
        <taxon>Tracheophyta</taxon>
        <taxon>Spermatophyta</taxon>
        <taxon>Magnoliopsida</taxon>
        <taxon>eudicotyledons</taxon>
        <taxon>Gunneridae</taxon>
        <taxon>Pentapetalae</taxon>
        <taxon>asterids</taxon>
        <taxon>campanulids</taxon>
        <taxon>Asterales</taxon>
        <taxon>Asteraceae</taxon>
        <taxon>Asteroideae</taxon>
        <taxon>Heliantheae alliance</taxon>
        <taxon>Millerieae</taxon>
        <taxon>Smallanthus</taxon>
    </lineage>
</organism>
<comment type="caution">
    <text evidence="1">The sequence shown here is derived from an EMBL/GenBank/DDBJ whole genome shotgun (WGS) entry which is preliminary data.</text>
</comment>
<reference evidence="2" key="1">
    <citation type="journal article" date="2022" name="Mol. Ecol. Resour.">
        <title>The genomes of chicory, endive, great burdock and yacon provide insights into Asteraceae palaeo-polyploidization history and plant inulin production.</title>
        <authorList>
            <person name="Fan W."/>
            <person name="Wang S."/>
            <person name="Wang H."/>
            <person name="Wang A."/>
            <person name="Jiang F."/>
            <person name="Liu H."/>
            <person name="Zhao H."/>
            <person name="Xu D."/>
            <person name="Zhang Y."/>
        </authorList>
    </citation>
    <scope>NUCLEOTIDE SEQUENCE [LARGE SCALE GENOMIC DNA]</scope>
    <source>
        <strain evidence="2">cv. Yunnan</strain>
    </source>
</reference>
<keyword evidence="2" id="KW-1185">Reference proteome</keyword>
<gene>
    <name evidence="1" type="ORF">L1987_13959</name>
</gene>
<evidence type="ECO:0000313" key="2">
    <source>
        <dbReference type="Proteomes" id="UP001056120"/>
    </source>
</evidence>
<evidence type="ECO:0000313" key="1">
    <source>
        <dbReference type="EMBL" id="KAI3820101.1"/>
    </source>
</evidence>
<accession>A0ACB9JIW7</accession>
<dbReference type="Proteomes" id="UP001056120">
    <property type="component" value="Linkage Group LG04"/>
</dbReference>
<reference evidence="1 2" key="2">
    <citation type="journal article" date="2022" name="Mol. Ecol. Resour.">
        <title>The genomes of chicory, endive, great burdock and yacon provide insights into Asteraceae paleo-polyploidization history and plant inulin production.</title>
        <authorList>
            <person name="Fan W."/>
            <person name="Wang S."/>
            <person name="Wang H."/>
            <person name="Wang A."/>
            <person name="Jiang F."/>
            <person name="Liu H."/>
            <person name="Zhao H."/>
            <person name="Xu D."/>
            <person name="Zhang Y."/>
        </authorList>
    </citation>
    <scope>NUCLEOTIDE SEQUENCE [LARGE SCALE GENOMIC DNA]</scope>
    <source>
        <strain evidence="2">cv. Yunnan</strain>
        <tissue evidence="1">Leaves</tissue>
    </source>
</reference>